<accession>A0A641AJR3</accession>
<comment type="caution">
    <text evidence="10">The sequence shown here is derived from an EMBL/GenBank/DDBJ whole genome shotgun (WGS) entry which is preliminary data.</text>
</comment>
<dbReference type="PANTHER" id="PTHR33162:SF1">
    <property type="entry name" value="SEC-INDEPENDENT PROTEIN TRANSLOCASE PROTEIN TATA, CHLOROPLASTIC"/>
    <property type="match status" value="1"/>
</dbReference>
<dbReference type="InterPro" id="IPR003369">
    <property type="entry name" value="TatA/B/E"/>
</dbReference>
<dbReference type="GO" id="GO:0043953">
    <property type="term" value="P:protein transport by the Tat complex"/>
    <property type="evidence" value="ECO:0007669"/>
    <property type="project" value="InterPro"/>
</dbReference>
<dbReference type="InterPro" id="IPR018448">
    <property type="entry name" value="TatB"/>
</dbReference>
<evidence type="ECO:0000256" key="7">
    <source>
        <dbReference type="ARBA" id="ARBA00023010"/>
    </source>
</evidence>
<evidence type="ECO:0000256" key="9">
    <source>
        <dbReference type="SAM" id="MobiDB-lite"/>
    </source>
</evidence>
<organism evidence="10 11">
    <name type="scientific">Aeromicrobium fastidiosum</name>
    <dbReference type="NCBI Taxonomy" id="52699"/>
    <lineage>
        <taxon>Bacteria</taxon>
        <taxon>Bacillati</taxon>
        <taxon>Actinomycetota</taxon>
        <taxon>Actinomycetes</taxon>
        <taxon>Propionibacteriales</taxon>
        <taxon>Nocardioidaceae</taxon>
        <taxon>Aeromicrobium</taxon>
    </lineage>
</organism>
<dbReference type="EMBL" id="SDPP02000006">
    <property type="protein sequence ID" value="KAA1372994.1"/>
    <property type="molecule type" value="Genomic_DNA"/>
</dbReference>
<comment type="subcellular location">
    <subcellularLocation>
        <location evidence="1">Membrane</location>
        <topology evidence="1">Single-pass membrane protein</topology>
    </subcellularLocation>
</comment>
<evidence type="ECO:0000313" key="11">
    <source>
        <dbReference type="Proteomes" id="UP001515100"/>
    </source>
</evidence>
<evidence type="ECO:0000256" key="4">
    <source>
        <dbReference type="ARBA" id="ARBA00022692"/>
    </source>
</evidence>
<keyword evidence="11" id="KW-1185">Reference proteome</keyword>
<reference evidence="10" key="1">
    <citation type="submission" date="2019-09" db="EMBL/GenBank/DDBJ databases">
        <authorList>
            <person name="Li J."/>
        </authorList>
    </citation>
    <scope>NUCLEOTIDE SEQUENCE [LARGE SCALE GENOMIC DNA]</scope>
    <source>
        <strain evidence="10">NRBC 14897</strain>
    </source>
</reference>
<keyword evidence="5" id="KW-0653">Protein transport</keyword>
<keyword evidence="6" id="KW-1133">Transmembrane helix</keyword>
<keyword evidence="4" id="KW-0812">Transmembrane</keyword>
<evidence type="ECO:0000256" key="2">
    <source>
        <dbReference type="ARBA" id="ARBA00022448"/>
    </source>
</evidence>
<keyword evidence="2" id="KW-0813">Transport</keyword>
<name>A0A641AJR3_9ACTN</name>
<dbReference type="NCBIfam" id="NF002377">
    <property type="entry name" value="PRK01371.1-4"/>
    <property type="match status" value="1"/>
</dbReference>
<dbReference type="Proteomes" id="UP001515100">
    <property type="component" value="Unassembled WGS sequence"/>
</dbReference>
<dbReference type="Gene3D" id="1.20.5.3310">
    <property type="match status" value="1"/>
</dbReference>
<dbReference type="PANTHER" id="PTHR33162">
    <property type="entry name" value="SEC-INDEPENDENT PROTEIN TRANSLOCASE PROTEIN TATA, CHLOROPLASTIC"/>
    <property type="match status" value="1"/>
</dbReference>
<evidence type="ECO:0000256" key="6">
    <source>
        <dbReference type="ARBA" id="ARBA00022989"/>
    </source>
</evidence>
<keyword evidence="3" id="KW-1003">Cell membrane</keyword>
<evidence type="ECO:0000256" key="8">
    <source>
        <dbReference type="ARBA" id="ARBA00023136"/>
    </source>
</evidence>
<dbReference type="GO" id="GO:0016020">
    <property type="term" value="C:membrane"/>
    <property type="evidence" value="ECO:0007669"/>
    <property type="project" value="UniProtKB-SubCell"/>
</dbReference>
<proteinExistence type="predicted"/>
<keyword evidence="8" id="KW-0472">Membrane</keyword>
<dbReference type="Pfam" id="PF02416">
    <property type="entry name" value="TatA_B_E"/>
    <property type="match status" value="1"/>
</dbReference>
<gene>
    <name evidence="10" type="primary">tatB</name>
    <name evidence="10" type="ORF">ESP62_018045</name>
</gene>
<dbReference type="OrthoDB" id="3267321at2"/>
<dbReference type="NCBIfam" id="TIGR01410">
    <property type="entry name" value="tatB"/>
    <property type="match status" value="1"/>
</dbReference>
<evidence type="ECO:0000256" key="3">
    <source>
        <dbReference type="ARBA" id="ARBA00022475"/>
    </source>
</evidence>
<evidence type="ECO:0000313" key="10">
    <source>
        <dbReference type="EMBL" id="KAA1372994.1"/>
    </source>
</evidence>
<keyword evidence="7" id="KW-0811">Translocation</keyword>
<protein>
    <submittedName>
        <fullName evidence="10">Twin-arginine translocase subunit TatB</fullName>
    </submittedName>
</protein>
<dbReference type="AlphaFoldDB" id="A0A641AJR3"/>
<evidence type="ECO:0000256" key="5">
    <source>
        <dbReference type="ARBA" id="ARBA00022927"/>
    </source>
</evidence>
<feature type="compositionally biased region" description="Basic and acidic residues" evidence="9">
    <location>
        <begin position="88"/>
        <end position="106"/>
    </location>
</feature>
<evidence type="ECO:0000256" key="1">
    <source>
        <dbReference type="ARBA" id="ARBA00004167"/>
    </source>
</evidence>
<dbReference type="GO" id="GO:0008320">
    <property type="term" value="F:protein transmembrane transporter activity"/>
    <property type="evidence" value="ECO:0007669"/>
    <property type="project" value="InterPro"/>
</dbReference>
<dbReference type="PRINTS" id="PR01506">
    <property type="entry name" value="TATBPROTEIN"/>
</dbReference>
<feature type="region of interest" description="Disordered" evidence="9">
    <location>
        <begin position="79"/>
        <end position="106"/>
    </location>
</feature>
<sequence length="106" mass="11843">MFGMGWPEIGLILVVALLLFGPEKLPELAKQAGGFVRTVRRMADNAKNDLGREMGEDFSGINLRDLDPREIVRRNFLDEDDTTPAATKETRILRPGEKPPFDSEAT</sequence>